<feature type="region of interest" description="Disordered" evidence="1">
    <location>
        <begin position="623"/>
        <end position="859"/>
    </location>
</feature>
<feature type="compositionally biased region" description="Polar residues" evidence="1">
    <location>
        <begin position="315"/>
        <end position="326"/>
    </location>
</feature>
<dbReference type="PROSITE" id="PS50829">
    <property type="entry name" value="GYF"/>
    <property type="match status" value="1"/>
</dbReference>
<proteinExistence type="predicted"/>
<accession>A0A316UZ90</accession>
<dbReference type="InterPro" id="IPR003169">
    <property type="entry name" value="GYF"/>
</dbReference>
<feature type="domain" description="GYF" evidence="2">
    <location>
        <begin position="443"/>
        <end position="491"/>
    </location>
</feature>
<feature type="compositionally biased region" description="Low complexity" evidence="1">
    <location>
        <begin position="668"/>
        <end position="683"/>
    </location>
</feature>
<dbReference type="InterPro" id="IPR035445">
    <property type="entry name" value="GYF-like_dom_sf"/>
</dbReference>
<dbReference type="SUPFAM" id="SSF55277">
    <property type="entry name" value="GYF domain"/>
    <property type="match status" value="1"/>
</dbReference>
<dbReference type="AlphaFoldDB" id="A0A316UZ90"/>
<organism evidence="3 4">
    <name type="scientific">Jaminaea rosea</name>
    <dbReference type="NCBI Taxonomy" id="1569628"/>
    <lineage>
        <taxon>Eukaryota</taxon>
        <taxon>Fungi</taxon>
        <taxon>Dikarya</taxon>
        <taxon>Basidiomycota</taxon>
        <taxon>Ustilaginomycotina</taxon>
        <taxon>Exobasidiomycetes</taxon>
        <taxon>Microstromatales</taxon>
        <taxon>Microstromatales incertae sedis</taxon>
        <taxon>Jaminaea</taxon>
    </lineage>
</organism>
<protein>
    <recommendedName>
        <fullName evidence="2">GYF domain-containing protein</fullName>
    </recommendedName>
</protein>
<feature type="compositionally biased region" description="Basic and acidic residues" evidence="1">
    <location>
        <begin position="925"/>
        <end position="941"/>
    </location>
</feature>
<dbReference type="EMBL" id="KZ819662">
    <property type="protein sequence ID" value="PWN30532.1"/>
    <property type="molecule type" value="Genomic_DNA"/>
</dbReference>
<feature type="compositionally biased region" description="Low complexity" evidence="1">
    <location>
        <begin position="146"/>
        <end position="160"/>
    </location>
</feature>
<feature type="compositionally biased region" description="Polar residues" evidence="1">
    <location>
        <begin position="876"/>
        <end position="892"/>
    </location>
</feature>
<evidence type="ECO:0000313" key="4">
    <source>
        <dbReference type="Proteomes" id="UP000245884"/>
    </source>
</evidence>
<feature type="region of interest" description="Disordered" evidence="1">
    <location>
        <begin position="987"/>
        <end position="1018"/>
    </location>
</feature>
<name>A0A316UZ90_9BASI</name>
<dbReference type="STRING" id="1569628.A0A316UZ90"/>
<dbReference type="Gene3D" id="3.30.1490.40">
    <property type="match status" value="1"/>
</dbReference>
<evidence type="ECO:0000313" key="3">
    <source>
        <dbReference type="EMBL" id="PWN30532.1"/>
    </source>
</evidence>
<dbReference type="Proteomes" id="UP000245884">
    <property type="component" value="Unassembled WGS sequence"/>
</dbReference>
<evidence type="ECO:0000256" key="1">
    <source>
        <dbReference type="SAM" id="MobiDB-lite"/>
    </source>
</evidence>
<reference evidence="3 4" key="1">
    <citation type="journal article" date="2018" name="Mol. Biol. Evol.">
        <title>Broad Genomic Sampling Reveals a Smut Pathogenic Ancestry of the Fungal Clade Ustilaginomycotina.</title>
        <authorList>
            <person name="Kijpornyongpan T."/>
            <person name="Mondo S.J."/>
            <person name="Barry K."/>
            <person name="Sandor L."/>
            <person name="Lee J."/>
            <person name="Lipzen A."/>
            <person name="Pangilinan J."/>
            <person name="LaButti K."/>
            <person name="Hainaut M."/>
            <person name="Henrissat B."/>
            <person name="Grigoriev I.V."/>
            <person name="Spatafora J.W."/>
            <person name="Aime M.C."/>
        </authorList>
    </citation>
    <scope>NUCLEOTIDE SEQUENCE [LARGE SCALE GENOMIC DNA]</scope>
    <source>
        <strain evidence="3 4">MCA 5214</strain>
    </source>
</reference>
<evidence type="ECO:0000259" key="2">
    <source>
        <dbReference type="PROSITE" id="PS50829"/>
    </source>
</evidence>
<keyword evidence="4" id="KW-1185">Reference proteome</keyword>
<feature type="region of interest" description="Disordered" evidence="1">
    <location>
        <begin position="873"/>
        <end position="956"/>
    </location>
</feature>
<gene>
    <name evidence="3" type="ORF">BDZ90DRAFT_16715</name>
</gene>
<dbReference type="OrthoDB" id="6415790at2759"/>
<dbReference type="Pfam" id="PF02213">
    <property type="entry name" value="GYF"/>
    <property type="match status" value="1"/>
</dbReference>
<feature type="compositionally biased region" description="Low complexity" evidence="1">
    <location>
        <begin position="291"/>
        <end position="307"/>
    </location>
</feature>
<feature type="compositionally biased region" description="Basic residues" evidence="1">
    <location>
        <begin position="992"/>
        <end position="1018"/>
    </location>
</feature>
<feature type="compositionally biased region" description="Low complexity" evidence="1">
    <location>
        <begin position="57"/>
        <end position="104"/>
    </location>
</feature>
<dbReference type="SMART" id="SM00444">
    <property type="entry name" value="GYF"/>
    <property type="match status" value="1"/>
</dbReference>
<dbReference type="RefSeq" id="XP_025365144.1">
    <property type="nucleotide sequence ID" value="XM_025503657.1"/>
</dbReference>
<feature type="compositionally biased region" description="Polar residues" evidence="1">
    <location>
        <begin position="371"/>
        <end position="385"/>
    </location>
</feature>
<feature type="compositionally biased region" description="Polar residues" evidence="1">
    <location>
        <begin position="654"/>
        <end position="667"/>
    </location>
</feature>
<feature type="compositionally biased region" description="Basic and acidic residues" evidence="1">
    <location>
        <begin position="396"/>
        <end position="413"/>
    </location>
</feature>
<feature type="compositionally biased region" description="Low complexity" evidence="1">
    <location>
        <begin position="893"/>
        <end position="906"/>
    </location>
</feature>
<feature type="region of interest" description="Disordered" evidence="1">
    <location>
        <begin position="125"/>
        <end position="416"/>
    </location>
</feature>
<feature type="compositionally biased region" description="Low complexity" evidence="1">
    <location>
        <begin position="125"/>
        <end position="139"/>
    </location>
</feature>
<feature type="compositionally biased region" description="Polar residues" evidence="1">
    <location>
        <begin position="907"/>
        <end position="920"/>
    </location>
</feature>
<dbReference type="GeneID" id="37025480"/>
<sequence length="1018" mass="107439">MTSSSLQFGPEWMRKPAHTKQQQGNSAATQHQNQHQPASNASAPQAKRHPSLGTMSPGGPTPVLTPTTAPSPGTFSFAAAAAGGMDRGASSNSGHSPSHSFSAAVPGGGSAALDRDAALRYARDQSLSLYSSKGSLSPSTEGQPMSADAASPSAVAANGSDTAHGSQSRKKASGERDGLKRLGSTEPLSPTLPSEPRGLNARGTTASSDRERPGLFQRASSGGSLGGTGVQRERFSGIQGGVLSGVAPPEQQRRRKESEGSSRLLKHPSATNTAHGEQQDGEPPLWDKRSGGSQLSSGGSEAFASAARMGRSKPSLDNMSIPQQDTGSDKAWTGGRRRERGPSENPGTGAVENAAGFAKFAGYDRKRERTGGSNADTWRSGSATRATPPENQAPDDDSHADPSGETVNDHHDAQPTQTLEQNFAGLDMNGSGAPAASPWSADAQQWLYRDPSGQVQGPFPAPTMQSWYEQEYFAQDLLIRPQEEADFHPLAIYFAAAGNNPRFFLAPPPSMRRPADEPPLAPSNGPQDSMFNLNGGQMPGADLGWNGKAGAVPGPGWLDNSLGRAGFAPSQAFGSPFGAFGGLPQSPFLSQPGMGTPGAGEHVGLDARLRQQEDYINAMRQREFEHHHQQQQQQQHPQMGPFDGHYAALDGWNRQPQLWQQSQQAVDQVNSSSHQQSSPWSTSAFPTGMVNDNTPTSAPWGEAPDQKQHQQQVYQPEANVGAIGTPVRARSPAPAPAEQQHALDQAAAQYESSNPAAVEDAPVEEVQEVRDEPAQVEEEPSRPATPPPAEDPAPEHEWPQSPSAVEFASEPDFGSTRDAAEAATTASGRVASDKKGVRGKAAISIPGKPGNVSAPSAAGGNVKVVGADQFRKGTAAESTSVQTPLSSLLGNNSPASSTASKAAPWAQTNNEEGSAPTNAAMSLREIQEAEAKQAEAKRAVERPPLPPQCRGAWPASLRQSTSLRSLTLMSPVPTAVPLRPLQQLSSPEVYGRSRRPALARRVQRRHSWRFKRRSASKL</sequence>
<feature type="region of interest" description="Disordered" evidence="1">
    <location>
        <begin position="1"/>
        <end position="111"/>
    </location>
</feature>
<feature type="compositionally biased region" description="Polar residues" evidence="1">
    <location>
        <begin position="19"/>
        <end position="43"/>
    </location>
</feature>